<name>A4BQ21_9GAMM</name>
<keyword evidence="2" id="KW-0408">Iron</keyword>
<dbReference type="GO" id="GO:0046872">
    <property type="term" value="F:metal ion binding"/>
    <property type="evidence" value="ECO:0007669"/>
    <property type="project" value="UniProtKB-KW"/>
</dbReference>
<proteinExistence type="predicted"/>
<dbReference type="STRING" id="314278.NB231_04685"/>
<dbReference type="Gene3D" id="1.10.1060.10">
    <property type="entry name" value="Alpha-helical ferredoxin"/>
    <property type="match status" value="1"/>
</dbReference>
<organism evidence="5 6">
    <name type="scientific">Nitrococcus mobilis Nb-231</name>
    <dbReference type="NCBI Taxonomy" id="314278"/>
    <lineage>
        <taxon>Bacteria</taxon>
        <taxon>Pseudomonadati</taxon>
        <taxon>Pseudomonadota</taxon>
        <taxon>Gammaproteobacteria</taxon>
        <taxon>Chromatiales</taxon>
        <taxon>Ectothiorhodospiraceae</taxon>
        <taxon>Nitrococcus</taxon>
    </lineage>
</organism>
<keyword evidence="3" id="KW-0411">Iron-sulfur</keyword>
<dbReference type="PANTHER" id="PTHR40447:SF1">
    <property type="entry name" value="ANAEROBIC SULFITE REDUCTASE SUBUNIT A"/>
    <property type="match status" value="1"/>
</dbReference>
<feature type="domain" description="4Fe-4S ferredoxin-type" evidence="4">
    <location>
        <begin position="255"/>
        <end position="287"/>
    </location>
</feature>
<dbReference type="EMBL" id="AAOF01000004">
    <property type="protein sequence ID" value="EAR22176.1"/>
    <property type="molecule type" value="Genomic_DNA"/>
</dbReference>
<dbReference type="InterPro" id="IPR009051">
    <property type="entry name" value="Helical_ferredxn"/>
</dbReference>
<evidence type="ECO:0000256" key="1">
    <source>
        <dbReference type="ARBA" id="ARBA00022723"/>
    </source>
</evidence>
<dbReference type="HOGENOM" id="CLU_046702_1_0_6"/>
<dbReference type="GO" id="GO:0051536">
    <property type="term" value="F:iron-sulfur cluster binding"/>
    <property type="evidence" value="ECO:0007669"/>
    <property type="project" value="UniProtKB-KW"/>
</dbReference>
<evidence type="ECO:0000256" key="2">
    <source>
        <dbReference type="ARBA" id="ARBA00023004"/>
    </source>
</evidence>
<dbReference type="eggNOG" id="COG1453">
    <property type="taxonomic scope" value="Bacteria"/>
</dbReference>
<dbReference type="PANTHER" id="PTHR40447">
    <property type="entry name" value="ANAEROBIC SULFITE REDUCTASE SUBUNIT A"/>
    <property type="match status" value="1"/>
</dbReference>
<dbReference type="InterPro" id="IPR017896">
    <property type="entry name" value="4Fe4S_Fe-S-bd"/>
</dbReference>
<dbReference type="PROSITE" id="PS51379">
    <property type="entry name" value="4FE4S_FER_2"/>
    <property type="match status" value="2"/>
</dbReference>
<evidence type="ECO:0000313" key="6">
    <source>
        <dbReference type="Proteomes" id="UP000003374"/>
    </source>
</evidence>
<dbReference type="Proteomes" id="UP000003374">
    <property type="component" value="Unassembled WGS sequence"/>
</dbReference>
<keyword evidence="6" id="KW-1185">Reference proteome</keyword>
<gene>
    <name evidence="5" type="ORF">NB231_04685</name>
</gene>
<evidence type="ECO:0000313" key="5">
    <source>
        <dbReference type="EMBL" id="EAR22176.1"/>
    </source>
</evidence>
<dbReference type="PROSITE" id="PS00198">
    <property type="entry name" value="4FE4S_FER_1"/>
    <property type="match status" value="2"/>
</dbReference>
<dbReference type="InterPro" id="IPR017900">
    <property type="entry name" value="4Fe4S_Fe_S_CS"/>
</dbReference>
<protein>
    <submittedName>
        <fullName evidence="5">Cytochrome c3 hydrogenase alpha (Or beta) chain</fullName>
    </submittedName>
</protein>
<evidence type="ECO:0000256" key="3">
    <source>
        <dbReference type="ARBA" id="ARBA00023014"/>
    </source>
</evidence>
<dbReference type="OrthoDB" id="9795302at2"/>
<reference evidence="5 6" key="1">
    <citation type="submission" date="2006-02" db="EMBL/GenBank/DDBJ databases">
        <authorList>
            <person name="Waterbury J."/>
            <person name="Ferriera S."/>
            <person name="Johnson J."/>
            <person name="Kravitz S."/>
            <person name="Halpern A."/>
            <person name="Remington K."/>
            <person name="Beeson K."/>
            <person name="Tran B."/>
            <person name="Rogers Y.-H."/>
            <person name="Friedman R."/>
            <person name="Venter J.C."/>
        </authorList>
    </citation>
    <scope>NUCLEOTIDE SEQUENCE [LARGE SCALE GENOMIC DNA]</scope>
    <source>
        <strain evidence="5 6">Nb-231</strain>
    </source>
</reference>
<keyword evidence="1" id="KW-0479">Metal-binding</keyword>
<comment type="caution">
    <text evidence="5">The sequence shown here is derived from an EMBL/GenBank/DDBJ whole genome shotgun (WGS) entry which is preliminary data.</text>
</comment>
<feature type="domain" description="4Fe-4S ferredoxin-type" evidence="4">
    <location>
        <begin position="336"/>
        <end position="364"/>
    </location>
</feature>
<accession>A4BQ21</accession>
<dbReference type="AlphaFoldDB" id="A4BQ21"/>
<sequence length="378" mass="41782">MNTTSDLALITPDGVRRLIEVLTARGYRVIGPTVRNGAIGYDAIDGIDDFPVGWTDEQDGGYYRLRRRDDAAFFGYAVGPHSWKRYLHPPQLRLWRAERSGDDMRIIDEDDEPPRDAFIGVRACELNAIAIQDKVFLGGPYVDPHYRSRREGIFVVAVNCAVAGGTCFCASMGTGPRVGSGFDLALTEIVHDGAHRFLVECGTDVGAQVLTELPHRPAPPSDIEAARAIIERTAQSMGREMPATDVPALLRRNLEHSRWDNVAERCLTCGNCTMVCPTCFCTSVEDETDLSGATAARTRRWDSCFTMDFSYIHGGSVRSSTRARYRQWMTHKLSTWVDQFGTSGCVGCGRCISWCPVGIDITEEVRAIHEGECDGDDS</sequence>
<evidence type="ECO:0000259" key="4">
    <source>
        <dbReference type="PROSITE" id="PS51379"/>
    </source>
</evidence>
<dbReference type="Pfam" id="PF17179">
    <property type="entry name" value="Fer4_22"/>
    <property type="match status" value="1"/>
</dbReference>
<dbReference type="SUPFAM" id="SSF46548">
    <property type="entry name" value="alpha-helical ferredoxin"/>
    <property type="match status" value="1"/>
</dbReference>